<gene>
    <name evidence="7" type="ORF">GCM10010246_13850</name>
</gene>
<feature type="transmembrane region" description="Helical" evidence="5">
    <location>
        <begin position="169"/>
        <end position="187"/>
    </location>
</feature>
<sequence length="475" mass="48889">MTVENRTTGVRPESPKLRQSSIGAVGMIFMVVAAAAPLTAMASNLSLSLGLGAGRGTVGLLLAVGALLALFAVGYSVLSRYVTNAGAYYAFITFGLGRYCGAAAAFIATLVYNLAAGGMIAATGYFAGLTVTSSTGLSAPWYAYGLVALFIMWFLGIRGVDLAQKVMTVVSLAQFAVILLLAVVVLAENPGGWSPDVVAPRNVFHGNVALSLVFCVLSFAGFEATADYGEEAKAGRRSIKIATYTALALLVGIFCFSTWSLVAAFDDVRAVAAKDPGSLFFAAADQYLGGWSGSLLSAVVTFSFLASAVAFHNIATRYMFALGRAGYLPKPLCKVHDRHGTPYLGSAAQTAVSVAMLVPFVLVGADPISNLFPAVSGITSLSLLALMTGCCVSVIAAALRGKVGESRWETVAAPAVAGLGLLLTAAIVIMNYQAVTGSDSVIVAYMPVVPALAGVCGVAICRRKGEAALDEHLAG</sequence>
<feature type="transmembrane region" description="Helical" evidence="5">
    <location>
        <begin position="241"/>
        <end position="265"/>
    </location>
</feature>
<feature type="domain" description="Amino acid permease/ SLC12A" evidence="6">
    <location>
        <begin position="28"/>
        <end position="430"/>
    </location>
</feature>
<dbReference type="InterPro" id="IPR004841">
    <property type="entry name" value="AA-permease/SLC12A_dom"/>
</dbReference>
<feature type="transmembrane region" description="Helical" evidence="5">
    <location>
        <begin position="442"/>
        <end position="461"/>
    </location>
</feature>
<keyword evidence="2 5" id="KW-0812">Transmembrane</keyword>
<dbReference type="EMBL" id="BAAASD010000004">
    <property type="protein sequence ID" value="GAA2331840.1"/>
    <property type="molecule type" value="Genomic_DNA"/>
</dbReference>
<evidence type="ECO:0000256" key="5">
    <source>
        <dbReference type="SAM" id="Phobius"/>
    </source>
</evidence>
<name>A0ABP5SI73_9ACTN</name>
<evidence type="ECO:0000256" key="4">
    <source>
        <dbReference type="ARBA" id="ARBA00023136"/>
    </source>
</evidence>
<dbReference type="Gene3D" id="1.20.1740.10">
    <property type="entry name" value="Amino acid/polyamine transporter I"/>
    <property type="match status" value="1"/>
</dbReference>
<evidence type="ECO:0000313" key="8">
    <source>
        <dbReference type="Proteomes" id="UP001500253"/>
    </source>
</evidence>
<dbReference type="PANTHER" id="PTHR42770">
    <property type="entry name" value="AMINO ACID TRANSPORTER-RELATED"/>
    <property type="match status" value="1"/>
</dbReference>
<keyword evidence="3 5" id="KW-1133">Transmembrane helix</keyword>
<feature type="transmembrane region" description="Helical" evidence="5">
    <location>
        <begin position="374"/>
        <end position="399"/>
    </location>
</feature>
<feature type="transmembrane region" description="Helical" evidence="5">
    <location>
        <begin position="411"/>
        <end position="430"/>
    </location>
</feature>
<evidence type="ECO:0000256" key="2">
    <source>
        <dbReference type="ARBA" id="ARBA00022692"/>
    </source>
</evidence>
<keyword evidence="4 5" id="KW-0472">Membrane</keyword>
<dbReference type="PANTHER" id="PTHR42770:SF16">
    <property type="entry name" value="AMINO ACID PERMEASE"/>
    <property type="match status" value="1"/>
</dbReference>
<dbReference type="Proteomes" id="UP001500253">
    <property type="component" value="Unassembled WGS sequence"/>
</dbReference>
<feature type="transmembrane region" description="Helical" evidence="5">
    <location>
        <begin position="139"/>
        <end position="157"/>
    </location>
</feature>
<reference evidence="8" key="1">
    <citation type="journal article" date="2019" name="Int. J. Syst. Evol. Microbiol.">
        <title>The Global Catalogue of Microorganisms (GCM) 10K type strain sequencing project: providing services to taxonomists for standard genome sequencing and annotation.</title>
        <authorList>
            <consortium name="The Broad Institute Genomics Platform"/>
            <consortium name="The Broad Institute Genome Sequencing Center for Infectious Disease"/>
            <person name="Wu L."/>
            <person name="Ma J."/>
        </authorList>
    </citation>
    <scope>NUCLEOTIDE SEQUENCE [LARGE SCALE GENOMIC DNA]</scope>
    <source>
        <strain evidence="8">JCM 4316</strain>
    </source>
</reference>
<evidence type="ECO:0000256" key="3">
    <source>
        <dbReference type="ARBA" id="ARBA00022989"/>
    </source>
</evidence>
<protein>
    <submittedName>
        <fullName evidence="7">APC family permease</fullName>
    </submittedName>
</protein>
<feature type="transmembrane region" description="Helical" evidence="5">
    <location>
        <begin position="99"/>
        <end position="127"/>
    </location>
</feature>
<feature type="transmembrane region" description="Helical" evidence="5">
    <location>
        <begin position="21"/>
        <end position="40"/>
    </location>
</feature>
<accession>A0ABP5SI73</accession>
<organism evidence="7 8">
    <name type="scientific">Streptomyces cuspidosporus</name>
    <dbReference type="NCBI Taxonomy" id="66882"/>
    <lineage>
        <taxon>Bacteria</taxon>
        <taxon>Bacillati</taxon>
        <taxon>Actinomycetota</taxon>
        <taxon>Actinomycetes</taxon>
        <taxon>Kitasatosporales</taxon>
        <taxon>Streptomycetaceae</taxon>
        <taxon>Streptomyces</taxon>
    </lineage>
</organism>
<keyword evidence="8" id="KW-1185">Reference proteome</keyword>
<feature type="transmembrane region" description="Helical" evidence="5">
    <location>
        <begin position="295"/>
        <end position="320"/>
    </location>
</feature>
<feature type="transmembrane region" description="Helical" evidence="5">
    <location>
        <begin position="207"/>
        <end position="229"/>
    </location>
</feature>
<comment type="caution">
    <text evidence="7">The sequence shown here is derived from an EMBL/GenBank/DDBJ whole genome shotgun (WGS) entry which is preliminary data.</text>
</comment>
<evidence type="ECO:0000259" key="6">
    <source>
        <dbReference type="Pfam" id="PF00324"/>
    </source>
</evidence>
<evidence type="ECO:0000313" key="7">
    <source>
        <dbReference type="EMBL" id="GAA2331840.1"/>
    </source>
</evidence>
<feature type="transmembrane region" description="Helical" evidence="5">
    <location>
        <begin position="60"/>
        <end position="78"/>
    </location>
</feature>
<proteinExistence type="predicted"/>
<evidence type="ECO:0000256" key="1">
    <source>
        <dbReference type="ARBA" id="ARBA00004141"/>
    </source>
</evidence>
<dbReference type="PIRSF" id="PIRSF006060">
    <property type="entry name" value="AA_transporter"/>
    <property type="match status" value="1"/>
</dbReference>
<dbReference type="InterPro" id="IPR050367">
    <property type="entry name" value="APC_superfamily"/>
</dbReference>
<feature type="transmembrane region" description="Helical" evidence="5">
    <location>
        <begin position="341"/>
        <end position="362"/>
    </location>
</feature>
<dbReference type="Pfam" id="PF00324">
    <property type="entry name" value="AA_permease"/>
    <property type="match status" value="1"/>
</dbReference>
<comment type="subcellular location">
    <subcellularLocation>
        <location evidence="1">Membrane</location>
        <topology evidence="1">Multi-pass membrane protein</topology>
    </subcellularLocation>
</comment>